<feature type="region of interest" description="Disordered" evidence="1">
    <location>
        <begin position="19"/>
        <end position="44"/>
    </location>
</feature>
<keyword evidence="3" id="KW-1185">Reference proteome</keyword>
<dbReference type="Proteomes" id="UP000606974">
    <property type="component" value="Unassembled WGS sequence"/>
</dbReference>
<dbReference type="EMBL" id="JAACFV010000193">
    <property type="protein sequence ID" value="KAF7503169.1"/>
    <property type="molecule type" value="Genomic_DNA"/>
</dbReference>
<evidence type="ECO:0000313" key="3">
    <source>
        <dbReference type="Proteomes" id="UP000606974"/>
    </source>
</evidence>
<evidence type="ECO:0000256" key="1">
    <source>
        <dbReference type="SAM" id="MobiDB-lite"/>
    </source>
</evidence>
<name>A0A8H7DXP2_9EURO</name>
<evidence type="ECO:0000313" key="2">
    <source>
        <dbReference type="EMBL" id="KAF7503169.1"/>
    </source>
</evidence>
<comment type="caution">
    <text evidence="2">The sequence shown here is derived from an EMBL/GenBank/DDBJ whole genome shotgun (WGS) entry which is preliminary data.</text>
</comment>
<proteinExistence type="predicted"/>
<reference evidence="2" key="1">
    <citation type="submission" date="2020-02" db="EMBL/GenBank/DDBJ databases">
        <authorList>
            <person name="Palmer J.M."/>
        </authorList>
    </citation>
    <scope>NUCLEOTIDE SEQUENCE</scope>
    <source>
        <strain evidence="2">EPUS1.4</strain>
        <tissue evidence="2">Thallus</tissue>
    </source>
</reference>
<sequence>MEGWLAIIFKDWRPEGPEDLRTVATGPSGRRRLLEPPQRACGGDVKIKRPEKKLKQPTAAGTLLCSGIRQKR</sequence>
<accession>A0A8H7DXP2</accession>
<gene>
    <name evidence="2" type="ORF">GJ744_004239</name>
</gene>
<dbReference type="AlphaFoldDB" id="A0A8H7DXP2"/>
<protein>
    <submittedName>
        <fullName evidence="2">Uncharacterized protein</fullName>
    </submittedName>
</protein>
<organism evidence="2 3">
    <name type="scientific">Endocarpon pusillum</name>
    <dbReference type="NCBI Taxonomy" id="364733"/>
    <lineage>
        <taxon>Eukaryota</taxon>
        <taxon>Fungi</taxon>
        <taxon>Dikarya</taxon>
        <taxon>Ascomycota</taxon>
        <taxon>Pezizomycotina</taxon>
        <taxon>Eurotiomycetes</taxon>
        <taxon>Chaetothyriomycetidae</taxon>
        <taxon>Verrucariales</taxon>
        <taxon>Verrucariaceae</taxon>
        <taxon>Endocarpon</taxon>
    </lineage>
</organism>